<dbReference type="InterPro" id="IPR013320">
    <property type="entry name" value="ConA-like_dom_sf"/>
</dbReference>
<dbReference type="AlphaFoldDB" id="A0A3Q9F7C8"/>
<feature type="chain" id="PRO_5018760987" description="DUF1349 domain-containing protein" evidence="1">
    <location>
        <begin position="27"/>
        <end position="326"/>
    </location>
</feature>
<protein>
    <recommendedName>
        <fullName evidence="4">DUF1349 domain-containing protein</fullName>
    </recommendedName>
</protein>
<gene>
    <name evidence="2" type="ORF">D5R55_10725</name>
</gene>
<dbReference type="RefSeq" id="WP_126362028.1">
    <property type="nucleotide sequence ID" value="NZ_CP034545.1"/>
</dbReference>
<dbReference type="EMBL" id="CP034545">
    <property type="protein sequence ID" value="AZQ51441.1"/>
    <property type="molecule type" value="Genomic_DNA"/>
</dbReference>
<dbReference type="SUPFAM" id="SSF49899">
    <property type="entry name" value="Concanavalin A-like lectins/glucanases"/>
    <property type="match status" value="1"/>
</dbReference>
<dbReference type="Gene3D" id="2.60.120.200">
    <property type="match status" value="1"/>
</dbReference>
<accession>A0A3Q9F7C8</accession>
<dbReference type="Proteomes" id="UP000277191">
    <property type="component" value="Chromosome 1"/>
</dbReference>
<proteinExistence type="predicted"/>
<evidence type="ECO:0000313" key="3">
    <source>
        <dbReference type="Proteomes" id="UP000277191"/>
    </source>
</evidence>
<organism evidence="2 3">
    <name type="scientific">Burkholderia cenocepacia</name>
    <dbReference type="NCBI Taxonomy" id="95486"/>
    <lineage>
        <taxon>Bacteria</taxon>
        <taxon>Pseudomonadati</taxon>
        <taxon>Pseudomonadota</taxon>
        <taxon>Betaproteobacteria</taxon>
        <taxon>Burkholderiales</taxon>
        <taxon>Burkholderiaceae</taxon>
        <taxon>Burkholderia</taxon>
        <taxon>Burkholderia cepacia complex</taxon>
    </lineage>
</organism>
<evidence type="ECO:0000313" key="2">
    <source>
        <dbReference type="EMBL" id="AZQ51441.1"/>
    </source>
</evidence>
<evidence type="ECO:0000256" key="1">
    <source>
        <dbReference type="SAM" id="SignalP"/>
    </source>
</evidence>
<evidence type="ECO:0008006" key="4">
    <source>
        <dbReference type="Google" id="ProtNLM"/>
    </source>
</evidence>
<reference evidence="2 3" key="1">
    <citation type="submission" date="2018-12" db="EMBL/GenBank/DDBJ databases">
        <title>Cadmium resistance mechanism in endophytic bacteria Burkholderia cenocepacia YG-3.</title>
        <authorList>
            <person name="Zhang X."/>
            <person name="Wang X."/>
            <person name="Zhu Y."/>
        </authorList>
    </citation>
    <scope>NUCLEOTIDE SEQUENCE [LARGE SCALE GENOMIC DNA]</scope>
    <source>
        <strain evidence="2 3">YG-3</strain>
    </source>
</reference>
<feature type="signal peptide" evidence="1">
    <location>
        <begin position="1"/>
        <end position="26"/>
    </location>
</feature>
<sequence>MTSRLFAAIGSLIFLIVGASPSVGQAQCTLPNQLVNGQTADASKVMDNFNTVAGCANAAVASSGAPVSGNLAVFSGSKSITSGDLSGDCSTSGTTALTCNKASSAQFGVTKVDGHTIISSGGVISATGGNAIEAARTLPKIAQFTWNNQGSAVATDGKASLILNPVNATSNVESLEQPAPDAPWDVYMRIEVPVFQASNNQAGFWLRNSSNGRMIFFGYYNSGTAWPAQLIAQRWTNNTTWSQTLSGFPASAAAWTPWLRVSNDGTTLTFYVSSDGYDWIPVPGGSEPLGTFLTALGGGLDMVGFGVWAQGQSIMLVQSFSFTAPN</sequence>
<keyword evidence="1" id="KW-0732">Signal</keyword>
<name>A0A3Q9F7C8_9BURK</name>